<organism evidence="9 10">
    <name type="scientific">Plakobranchus ocellatus</name>
    <dbReference type="NCBI Taxonomy" id="259542"/>
    <lineage>
        <taxon>Eukaryota</taxon>
        <taxon>Metazoa</taxon>
        <taxon>Spiralia</taxon>
        <taxon>Lophotrochozoa</taxon>
        <taxon>Mollusca</taxon>
        <taxon>Gastropoda</taxon>
        <taxon>Heterobranchia</taxon>
        <taxon>Euthyneura</taxon>
        <taxon>Panpulmonata</taxon>
        <taxon>Sacoglossa</taxon>
        <taxon>Placobranchoidea</taxon>
        <taxon>Plakobranchidae</taxon>
        <taxon>Plakobranchus</taxon>
    </lineage>
</organism>
<feature type="compositionally biased region" description="Polar residues" evidence="6">
    <location>
        <begin position="65"/>
        <end position="122"/>
    </location>
</feature>
<keyword evidence="3 5" id="KW-1015">Disulfide bond</keyword>
<evidence type="ECO:0000256" key="6">
    <source>
        <dbReference type="SAM" id="MobiDB-lite"/>
    </source>
</evidence>
<evidence type="ECO:0000256" key="1">
    <source>
        <dbReference type="ARBA" id="ARBA00004370"/>
    </source>
</evidence>
<dbReference type="InterPro" id="IPR036378">
    <property type="entry name" value="FAS1_dom_sf"/>
</dbReference>
<gene>
    <name evidence="9" type="ORF">PoB_005418100</name>
</gene>
<evidence type="ECO:0000259" key="7">
    <source>
        <dbReference type="PROSITE" id="PS50026"/>
    </source>
</evidence>
<evidence type="ECO:0000256" key="2">
    <source>
        <dbReference type="ARBA" id="ARBA00023136"/>
    </source>
</evidence>
<dbReference type="InterPro" id="IPR009030">
    <property type="entry name" value="Growth_fac_rcpt_cys_sf"/>
</dbReference>
<dbReference type="Gene3D" id="2.30.180.10">
    <property type="entry name" value="FAS1 domain"/>
    <property type="match status" value="2"/>
</dbReference>
<dbReference type="GO" id="GO:0016020">
    <property type="term" value="C:membrane"/>
    <property type="evidence" value="ECO:0007669"/>
    <property type="project" value="UniProtKB-SubCell"/>
</dbReference>
<evidence type="ECO:0000256" key="5">
    <source>
        <dbReference type="PROSITE-ProRule" id="PRU00076"/>
    </source>
</evidence>
<dbReference type="Pfam" id="PF02469">
    <property type="entry name" value="Fasciclin"/>
    <property type="match status" value="2"/>
</dbReference>
<dbReference type="PROSITE" id="PS01186">
    <property type="entry name" value="EGF_2"/>
    <property type="match status" value="1"/>
</dbReference>
<feature type="disulfide bond" evidence="5">
    <location>
        <begin position="366"/>
        <end position="383"/>
    </location>
</feature>
<dbReference type="SUPFAM" id="SSF57184">
    <property type="entry name" value="Growth factor receptor domain"/>
    <property type="match status" value="1"/>
</dbReference>
<feature type="domain" description="FAS1" evidence="8">
    <location>
        <begin position="651"/>
        <end position="785"/>
    </location>
</feature>
<evidence type="ECO:0000259" key="8">
    <source>
        <dbReference type="PROSITE" id="PS50213"/>
    </source>
</evidence>
<protein>
    <submittedName>
        <fullName evidence="9">Stabilin-2</fullName>
    </submittedName>
</protein>
<name>A0AAV4C8M0_9GAST</name>
<proteinExistence type="predicted"/>
<feature type="disulfide bond" evidence="5">
    <location>
        <begin position="306"/>
        <end position="315"/>
    </location>
</feature>
<feature type="region of interest" description="Disordered" evidence="6">
    <location>
        <begin position="61"/>
        <end position="122"/>
    </location>
</feature>
<dbReference type="AlphaFoldDB" id="A0AAV4C8M0"/>
<feature type="domain" description="FAS1" evidence="8">
    <location>
        <begin position="497"/>
        <end position="639"/>
    </location>
</feature>
<dbReference type="PROSITE" id="PS00022">
    <property type="entry name" value="EGF_1"/>
    <property type="match status" value="2"/>
</dbReference>
<accession>A0AAV4C8M0</accession>
<evidence type="ECO:0000256" key="3">
    <source>
        <dbReference type="ARBA" id="ARBA00023157"/>
    </source>
</evidence>
<dbReference type="PROSITE" id="PS50213">
    <property type="entry name" value="FAS1"/>
    <property type="match status" value="2"/>
</dbReference>
<feature type="disulfide bond" evidence="5">
    <location>
        <begin position="287"/>
        <end position="304"/>
    </location>
</feature>
<dbReference type="InterPro" id="IPR056806">
    <property type="entry name" value="EGF_STAB1-2"/>
</dbReference>
<keyword evidence="4" id="KW-0325">Glycoprotein</keyword>
<dbReference type="PROSITE" id="PS50026">
    <property type="entry name" value="EGF_3"/>
    <property type="match status" value="2"/>
</dbReference>
<comment type="caution">
    <text evidence="5">Lacks conserved residue(s) required for the propagation of feature annotation.</text>
</comment>
<dbReference type="Gene3D" id="2.10.25.10">
    <property type="entry name" value="Laminin"/>
    <property type="match status" value="1"/>
</dbReference>
<dbReference type="SMART" id="SM00181">
    <property type="entry name" value="EGF"/>
    <property type="match status" value="4"/>
</dbReference>
<evidence type="ECO:0000256" key="4">
    <source>
        <dbReference type="ARBA" id="ARBA00023180"/>
    </source>
</evidence>
<evidence type="ECO:0000313" key="10">
    <source>
        <dbReference type="Proteomes" id="UP000735302"/>
    </source>
</evidence>
<keyword evidence="10" id="KW-1185">Reference proteome</keyword>
<feature type="domain" description="EGF-like" evidence="7">
    <location>
        <begin position="355"/>
        <end position="397"/>
    </location>
</feature>
<evidence type="ECO:0000313" key="9">
    <source>
        <dbReference type="EMBL" id="GFO27676.1"/>
    </source>
</evidence>
<keyword evidence="2" id="KW-0472">Membrane</keyword>
<dbReference type="SMART" id="SM00554">
    <property type="entry name" value="FAS1"/>
    <property type="match status" value="2"/>
</dbReference>
<reference evidence="9 10" key="1">
    <citation type="journal article" date="2021" name="Elife">
        <title>Chloroplast acquisition without the gene transfer in kleptoplastic sea slugs, Plakobranchus ocellatus.</title>
        <authorList>
            <person name="Maeda T."/>
            <person name="Takahashi S."/>
            <person name="Yoshida T."/>
            <person name="Shimamura S."/>
            <person name="Takaki Y."/>
            <person name="Nagai Y."/>
            <person name="Toyoda A."/>
            <person name="Suzuki Y."/>
            <person name="Arimoto A."/>
            <person name="Ishii H."/>
            <person name="Satoh N."/>
            <person name="Nishiyama T."/>
            <person name="Hasebe M."/>
            <person name="Maruyama T."/>
            <person name="Minagawa J."/>
            <person name="Obokata J."/>
            <person name="Shigenobu S."/>
        </authorList>
    </citation>
    <scope>NUCLEOTIDE SEQUENCE [LARGE SCALE GENOMIC DNA]</scope>
</reference>
<feature type="region of interest" description="Disordered" evidence="6">
    <location>
        <begin position="1"/>
        <end position="36"/>
    </location>
</feature>
<dbReference type="InterPro" id="IPR000742">
    <property type="entry name" value="EGF"/>
</dbReference>
<dbReference type="Proteomes" id="UP000735302">
    <property type="component" value="Unassembled WGS sequence"/>
</dbReference>
<dbReference type="SUPFAM" id="SSF82153">
    <property type="entry name" value="FAS1 domain"/>
    <property type="match status" value="2"/>
</dbReference>
<dbReference type="InterPro" id="IPR000782">
    <property type="entry name" value="FAS1_domain"/>
</dbReference>
<dbReference type="PANTHER" id="PTHR24038">
    <property type="entry name" value="STABILIN"/>
    <property type="match status" value="1"/>
</dbReference>
<comment type="subcellular location">
    <subcellularLocation>
        <location evidence="1">Membrane</location>
    </subcellularLocation>
</comment>
<comment type="caution">
    <text evidence="9">The sequence shown here is derived from an EMBL/GenBank/DDBJ whole genome shotgun (WGS) entry which is preliminary data.</text>
</comment>
<sequence>MKPSATGSGSKNLSTTEWNVQNDSISTSPTETTASIRFQTSKNTRMKIIETTFTSITTERLSAKPMSQSTEKLTVTPKASSSAFPTNNTATLSTQSVTPSTLPTRTVPQTNPDFTTTSYFPNNGTITTTQTTAKTTTIVETTMAEAAASASTTAMPQRLCEDLEEVTFESECVPCESPHSGCLRSLSTSHYGSVSVEGAKSCRVSSLGGSVRGCRFTCRTLLEKPTCCKGFWGDDCLECPGGYANSCNDNGDCEDHGSCTCEPHASGIACEKCVDQNKYGQRCNKTCGCVFGTCLNTVFGDGTCKCHSGYKGEKCDQPIPACLKLNCSKTEKCVERKLSMTGHQFNDTHAATCITINRCVEEPQLCSHEKGVCKHTGPNTYKCTCEENFHGDGTVCLSINPCKTNRGGCSENEYCKHTGPNMPSGKEIRPRAHSNRPQQMQRFSIKSAGGKVTLRGRQRWGHITILNNRCRLKQCFAAKWGCTCKEGYTGDGDSECLANILQTLLDLDVESGLGLDMTIDFLKNSYEEELTKHGPFTIFVPIDKAFRNSRLFTASQWSINTHLQILRQHMLIGAYKLSDLQPFDKFYTLEGNAAELKVNVMRKDRKVFKFKLSSGNKAKILKSDIRATNGIIHIVNNVFTYKPIVEGDYKINAMQLLTQMKRHYKITTSLIKHFNLEDMFNQPNVTIFAVKDEIWNKLPPGLLDFFKMDKASLQKMKVLLSNHVCLGKQGITHLVNMPKIVSMANYSLGISVNRVGQLVLDNQARISQANIPVRNGFVHNIDAILLPSYIDLTLPNFCSKKVYKVIPGRCTRCKFSKCAKSTDVFKKKVPCKKRRGGRRRGRQGSFCRALCIRKEEVSLQSYVKFH</sequence>
<dbReference type="Pfam" id="PF24887">
    <property type="entry name" value="EGF_STAB1-2"/>
    <property type="match status" value="1"/>
</dbReference>
<dbReference type="PANTHER" id="PTHR24038:SF11">
    <property type="entry name" value="INTEGRIN BETA-LIKE PROTEIN E"/>
    <property type="match status" value="1"/>
</dbReference>
<dbReference type="EMBL" id="BLXT01005946">
    <property type="protein sequence ID" value="GFO27676.1"/>
    <property type="molecule type" value="Genomic_DNA"/>
</dbReference>
<feature type="domain" description="EGF-like" evidence="7">
    <location>
        <begin position="279"/>
        <end position="316"/>
    </location>
</feature>
<keyword evidence="5" id="KW-0245">EGF-like domain</keyword>